<dbReference type="Gene3D" id="1.10.4030.10">
    <property type="entry name" value="Porin chaperone SurA, peptide-binding domain"/>
    <property type="match status" value="1"/>
</dbReference>
<evidence type="ECO:0000256" key="4">
    <source>
        <dbReference type="ARBA" id="ARBA00023186"/>
    </source>
</evidence>
<evidence type="ECO:0000313" key="5">
    <source>
        <dbReference type="EMBL" id="ELV08761.1"/>
    </source>
</evidence>
<sequence>MMQYIRERATSKFAKFLFLGIGISFLGFGGSSMMGSLGDPAVAKVNGEKISTSVLTQAYMNHLREQGGVTPEGAAALMVKKNVLNGLIQEQVMQQATEKMGIMASNEAVRDAIHKMPFLQENGQFSKQRYQYYLQQQGLTAEQWENLLRRDMTTQLLIRAISDSVIVPQESIEAFAKIDREKRDLSVISVPLARFVKDAIVTDEMLAAYYESHKHEFSTEPRVKIAYVTLPEVTNDEITVTTEEVAAKKAEILEKQKATESRNSDQLIIQFSTEDEKQTALSALTTISDALKAGNLSFEEAKAEIEQNPEGLYYQTGNLRINGTQGIETALFGLTMDAPYSAPVVTDNAVHVVRLLAIDGDDALSDEALTAKATAAVKQSKEAAIKANHEQHFQEVAEKNAESLDLLAQTFNTTPVETDWLSLTEKTGALKDQATFDMISQEMQLVGGKNSEAYQADNGEIRIVRVQAYEAARPLTFDEAKPQIETALVRSEAEKKARGLIDAINIELAEGKTLADVAAKHDVTVKNYTDLSAVNINEAANNDPEIAAVLEQGFSVARTYPAAFVALSINDHVDGVIVNNIEPGKLSDYTEEELTLIGQYLRSDMANAETLLFMQGLYDQSQIEVYQVPFLTE</sequence>
<accession>L8Y2S9</accession>
<dbReference type="SUPFAM" id="SSF109998">
    <property type="entry name" value="Triger factor/SurA peptide-binding domain-like"/>
    <property type="match status" value="1"/>
</dbReference>
<dbReference type="RefSeq" id="WP_008314610.1">
    <property type="nucleotide sequence ID" value="NZ_KB372778.1"/>
</dbReference>
<dbReference type="PANTHER" id="PTHR47529">
    <property type="entry name" value="PEPTIDYL-PROLYL CIS-TRANS ISOMERASE D"/>
    <property type="match status" value="1"/>
</dbReference>
<dbReference type="OrthoDB" id="9812372at2"/>
<evidence type="ECO:0008006" key="7">
    <source>
        <dbReference type="Google" id="ProtNLM"/>
    </source>
</evidence>
<dbReference type="HOGENOM" id="CLU_023843_2_1_6"/>
<keyword evidence="4" id="KW-0143">Chaperone</keyword>
<comment type="subcellular location">
    <subcellularLocation>
        <location evidence="1">Cell membrane</location>
    </subcellularLocation>
</comment>
<organism evidence="5 6">
    <name type="scientific">Wohlfahrtiimonas chitiniclastica SH04</name>
    <dbReference type="NCBI Taxonomy" id="1261130"/>
    <lineage>
        <taxon>Bacteria</taxon>
        <taxon>Pseudomonadati</taxon>
        <taxon>Pseudomonadota</taxon>
        <taxon>Gammaproteobacteria</taxon>
        <taxon>Cardiobacteriales</taxon>
        <taxon>Ignatzschineriaceae</taxon>
        <taxon>Wohlfahrtiimonas</taxon>
    </lineage>
</organism>
<name>L8Y2S9_9GAMM</name>
<evidence type="ECO:0000256" key="2">
    <source>
        <dbReference type="ARBA" id="ARBA00022475"/>
    </source>
</evidence>
<dbReference type="InterPro" id="IPR027304">
    <property type="entry name" value="Trigger_fact/SurA_dom_sf"/>
</dbReference>
<dbReference type="PATRIC" id="fig|1261130.3.peg.358"/>
<gene>
    <name evidence="5" type="ORF">F387_00153</name>
</gene>
<dbReference type="InterPro" id="IPR052029">
    <property type="entry name" value="PpiD_chaperone"/>
</dbReference>
<keyword evidence="2" id="KW-1003">Cell membrane</keyword>
<comment type="caution">
    <text evidence="5">The sequence shown here is derived from an EMBL/GenBank/DDBJ whole genome shotgun (WGS) entry which is preliminary data.</text>
</comment>
<dbReference type="AlphaFoldDB" id="L8Y2S9"/>
<dbReference type="EMBL" id="AOBV01000002">
    <property type="protein sequence ID" value="ELV08761.1"/>
    <property type="molecule type" value="Genomic_DNA"/>
</dbReference>
<evidence type="ECO:0000256" key="3">
    <source>
        <dbReference type="ARBA" id="ARBA00023136"/>
    </source>
</evidence>
<reference evidence="5 6" key="1">
    <citation type="journal article" date="2013" name="Genome Announc.">
        <title>Complete Genome Sequence of Wohlfahrtiimonas chitiniclastica Strain SH04, Isolated from Chrysomya megacephala Collected from Pudong International Airport in China.</title>
        <authorList>
            <person name="Cao X.M."/>
            <person name="Chen T."/>
            <person name="Xu L.Z."/>
            <person name="Yao L.S."/>
            <person name="Qi J."/>
            <person name="Zhang X.L."/>
            <person name="Yan Q.L."/>
            <person name="Deng Y.H."/>
            <person name="Guo T.Y."/>
            <person name="Wang J."/>
            <person name="Hu K.X."/>
            <person name="Xu B.L."/>
        </authorList>
    </citation>
    <scope>NUCLEOTIDE SEQUENCE [LARGE SCALE GENOMIC DNA]</scope>
    <source>
        <strain evidence="5 6">SH04</strain>
    </source>
</reference>
<dbReference type="PANTHER" id="PTHR47529:SF1">
    <property type="entry name" value="PERIPLASMIC CHAPERONE PPID"/>
    <property type="match status" value="1"/>
</dbReference>
<protein>
    <recommendedName>
        <fullName evidence="7">Peptidyl-prolyl cis-trans isomerase D</fullName>
    </recommendedName>
</protein>
<dbReference type="Pfam" id="PF13624">
    <property type="entry name" value="SurA_N_3"/>
    <property type="match status" value="1"/>
</dbReference>
<keyword evidence="6" id="KW-1185">Reference proteome</keyword>
<dbReference type="GO" id="GO:0005886">
    <property type="term" value="C:plasma membrane"/>
    <property type="evidence" value="ECO:0007669"/>
    <property type="project" value="UniProtKB-SubCell"/>
</dbReference>
<keyword evidence="3" id="KW-0472">Membrane</keyword>
<evidence type="ECO:0000256" key="1">
    <source>
        <dbReference type="ARBA" id="ARBA00004236"/>
    </source>
</evidence>
<evidence type="ECO:0000313" key="6">
    <source>
        <dbReference type="Proteomes" id="UP000011617"/>
    </source>
</evidence>
<proteinExistence type="predicted"/>
<dbReference type="Proteomes" id="UP000011617">
    <property type="component" value="Unassembled WGS sequence"/>
</dbReference>